<sequence>MDPTSLFSAPEGQPSRSTAVSPPPTISPFQAPDFGDAEAFWSEDAQAPAPGTGPARPKAA</sequence>
<organism evidence="2 3">
    <name type="scientific">Streptomyces aquilus</name>
    <dbReference type="NCBI Taxonomy" id="2548456"/>
    <lineage>
        <taxon>Bacteria</taxon>
        <taxon>Bacillati</taxon>
        <taxon>Actinomycetota</taxon>
        <taxon>Actinomycetes</taxon>
        <taxon>Kitasatosporales</taxon>
        <taxon>Streptomycetaceae</taxon>
        <taxon>Streptomyces</taxon>
    </lineage>
</organism>
<protein>
    <submittedName>
        <fullName evidence="2">Uncharacterized protein</fullName>
    </submittedName>
</protein>
<keyword evidence="3" id="KW-1185">Reference proteome</keyword>
<feature type="region of interest" description="Disordered" evidence="1">
    <location>
        <begin position="1"/>
        <end position="60"/>
    </location>
</feature>
<reference evidence="2 3" key="1">
    <citation type="submission" date="2018-12" db="EMBL/GenBank/DDBJ databases">
        <authorList>
            <person name="Li K."/>
        </authorList>
    </citation>
    <scope>NUCLEOTIDE SEQUENCE [LARGE SCALE GENOMIC DNA]</scope>
    <source>
        <strain evidence="3">CR22</strain>
    </source>
</reference>
<gene>
    <name evidence="2" type="ORF">EJC51_04305</name>
</gene>
<dbReference type="AlphaFoldDB" id="A0A3Q9C7X5"/>
<accession>A0A3Q9C7X5</accession>
<name>A0A3Q9C7X5_9ACTN</name>
<dbReference type="EMBL" id="CP034463">
    <property type="protein sequence ID" value="AZP23091.1"/>
    <property type="molecule type" value="Genomic_DNA"/>
</dbReference>
<dbReference type="KEGG" id="saqu:EJC51_04305"/>
<proteinExistence type="predicted"/>
<evidence type="ECO:0000313" key="3">
    <source>
        <dbReference type="Proteomes" id="UP000280197"/>
    </source>
</evidence>
<evidence type="ECO:0000256" key="1">
    <source>
        <dbReference type="SAM" id="MobiDB-lite"/>
    </source>
</evidence>
<dbReference type="Proteomes" id="UP000280197">
    <property type="component" value="Chromosome"/>
</dbReference>
<evidence type="ECO:0000313" key="2">
    <source>
        <dbReference type="EMBL" id="AZP23091.1"/>
    </source>
</evidence>